<keyword evidence="3" id="KW-1185">Reference proteome</keyword>
<dbReference type="EMBL" id="CP072842">
    <property type="protein sequence ID" value="QTV06847.1"/>
    <property type="molecule type" value="Genomic_DNA"/>
</dbReference>
<keyword evidence="1" id="KW-1133">Transmembrane helix</keyword>
<reference evidence="2 3" key="1">
    <citation type="journal article" date="2021" name="Int. J. Syst. Evol. Microbiol.">
        <title>Faecalibacter bovis sp. nov., isolated from cow faeces.</title>
        <authorList>
            <person name="Li F."/>
            <person name="Zhao W."/>
            <person name="Hong Q."/>
            <person name="Shao Q."/>
            <person name="Song J."/>
            <person name="Yang S."/>
        </authorList>
    </citation>
    <scope>NUCLEOTIDE SEQUENCE [LARGE SCALE GENOMIC DNA]</scope>
    <source>
        <strain evidence="2 3">ZY171143</strain>
    </source>
</reference>
<dbReference type="Proteomes" id="UP000672011">
    <property type="component" value="Chromosome"/>
</dbReference>
<reference evidence="3" key="2">
    <citation type="submission" date="2021-04" db="EMBL/GenBank/DDBJ databases">
        <title>Taxonomy of Flavobacteriaceae bacterium ZY171143.</title>
        <authorList>
            <person name="Li F."/>
        </authorList>
    </citation>
    <scope>NUCLEOTIDE SEQUENCE [LARGE SCALE GENOMIC DNA]</scope>
    <source>
        <strain evidence="3">ZY171143</strain>
    </source>
</reference>
<dbReference type="InterPro" id="IPR011990">
    <property type="entry name" value="TPR-like_helical_dom_sf"/>
</dbReference>
<protein>
    <recommendedName>
        <fullName evidence="4">ATP-binding protein</fullName>
    </recommendedName>
</protein>
<dbReference type="RefSeq" id="WP_230477631.1">
    <property type="nucleotide sequence ID" value="NZ_CP072842.1"/>
</dbReference>
<dbReference type="SUPFAM" id="SSF55874">
    <property type="entry name" value="ATPase domain of HSP90 chaperone/DNA topoisomerase II/histidine kinase"/>
    <property type="match status" value="1"/>
</dbReference>
<evidence type="ECO:0008006" key="4">
    <source>
        <dbReference type="Google" id="ProtNLM"/>
    </source>
</evidence>
<dbReference type="Gene3D" id="3.30.565.10">
    <property type="entry name" value="Histidine kinase-like ATPase, C-terminal domain"/>
    <property type="match status" value="1"/>
</dbReference>
<dbReference type="InterPro" id="IPR036890">
    <property type="entry name" value="HATPase_C_sf"/>
</dbReference>
<gene>
    <name evidence="2" type="ORF">J9309_05900</name>
</gene>
<evidence type="ECO:0000313" key="3">
    <source>
        <dbReference type="Proteomes" id="UP000672011"/>
    </source>
</evidence>
<keyword evidence="1" id="KW-0472">Membrane</keyword>
<dbReference type="SUPFAM" id="SSF48452">
    <property type="entry name" value="TPR-like"/>
    <property type="match status" value="2"/>
</dbReference>
<keyword evidence="1" id="KW-0812">Transmembrane</keyword>
<proteinExistence type="predicted"/>
<name>A0ABX7XG70_9FLAO</name>
<evidence type="ECO:0000313" key="2">
    <source>
        <dbReference type="EMBL" id="QTV06847.1"/>
    </source>
</evidence>
<evidence type="ECO:0000256" key="1">
    <source>
        <dbReference type="SAM" id="Phobius"/>
    </source>
</evidence>
<organism evidence="2 3">
    <name type="scientific">Faecalibacter bovis</name>
    <dbReference type="NCBI Taxonomy" id="2898187"/>
    <lineage>
        <taxon>Bacteria</taxon>
        <taxon>Pseudomonadati</taxon>
        <taxon>Bacteroidota</taxon>
        <taxon>Flavobacteriia</taxon>
        <taxon>Flavobacteriales</taxon>
        <taxon>Weeksellaceae</taxon>
        <taxon>Faecalibacter</taxon>
    </lineage>
</organism>
<dbReference type="Gene3D" id="1.25.40.10">
    <property type="entry name" value="Tetratricopeptide repeat domain"/>
    <property type="match status" value="2"/>
</dbReference>
<feature type="transmembrane region" description="Helical" evidence="1">
    <location>
        <begin position="424"/>
        <end position="445"/>
    </location>
</feature>
<accession>A0ABX7XG70</accession>
<sequence>MKIRTILKYLLASIFLILLFNCNKNKVENIKNQVTDSSSIPTLIEEANDNNLPDKSRIQRLDKAISLAKEINNDSLEFRALESKMYLLSELGMKESALKLNHEILKRSKDLKNNKYIANSYFLFGNYYYEEYNTDSAYYYFNKSKDEFIKLKDKDGIAKNSINLAMILNDVASYFESEKLSLEALNQVKHNQNHPFLTPIYNNLAVSSGSLLNYKEELYWYDKALELTDDPYYIISINHNKAVAYTLLKDYDKAIYILEKIKHDDILKQYPNIKARILDNLSYAKWLKNNNADVIDDYNEAVNIFIETEDNFGLSTVYDHLFDYYKKIDTKKALDYAYKKYQITESSNNTEGKVNALKRIIVLNPNQKDIEKFIDLSDSLQHINSNSKYQFAKLEYDVDENRNKVYTLSLENANKEINLQRAKVSIIIAVASLVIGIIIFLSYWYNIKQRLKQETLETIYETEVKFSQKLHDELANDLFTTITLVESIAFENTELKNKLIHNLDHIYSQTRNISRENNIIDTTNFKQELDIMLGSFKSEQVNVLSKGIESINWDKIENQIKILIYRVLMELMTNMKKHSDCSLVVLNFQQEADQTLDIKYVDNGTKIIDENKIHKNGLKNVENRIIQLNGSINFDGSKGFRVFIKIPTSKKYKLL</sequence>